<dbReference type="AlphaFoldDB" id="A0A182NX08"/>
<reference evidence="1" key="2">
    <citation type="submission" date="2020-05" db="UniProtKB">
        <authorList>
            <consortium name="EnsemblMetazoa"/>
        </authorList>
    </citation>
    <scope>IDENTIFICATION</scope>
    <source>
        <strain evidence="1">WRAIR2</strain>
    </source>
</reference>
<sequence>MCIKKRCEVNLFIVLTSRRKQNVCGTGNAKIERPASASHQSGNAHLVAAVIQLTARITNADRSVFQFWMND</sequence>
<accession>A0A182NX08</accession>
<dbReference type="VEuPathDB" id="VectorBase:ADIR014405"/>
<protein>
    <submittedName>
        <fullName evidence="1">Uncharacterized protein</fullName>
    </submittedName>
</protein>
<proteinExistence type="predicted"/>
<dbReference type="EnsemblMetazoa" id="ADIR014405-RA">
    <property type="protein sequence ID" value="ADIR014405-PA"/>
    <property type="gene ID" value="ADIR014405"/>
</dbReference>
<organism evidence="1 2">
    <name type="scientific">Anopheles dirus</name>
    <dbReference type="NCBI Taxonomy" id="7168"/>
    <lineage>
        <taxon>Eukaryota</taxon>
        <taxon>Metazoa</taxon>
        <taxon>Ecdysozoa</taxon>
        <taxon>Arthropoda</taxon>
        <taxon>Hexapoda</taxon>
        <taxon>Insecta</taxon>
        <taxon>Pterygota</taxon>
        <taxon>Neoptera</taxon>
        <taxon>Endopterygota</taxon>
        <taxon>Diptera</taxon>
        <taxon>Nematocera</taxon>
        <taxon>Culicoidea</taxon>
        <taxon>Culicidae</taxon>
        <taxon>Anophelinae</taxon>
        <taxon>Anopheles</taxon>
    </lineage>
</organism>
<dbReference type="Proteomes" id="UP000075884">
    <property type="component" value="Unassembled WGS sequence"/>
</dbReference>
<reference evidence="2" key="1">
    <citation type="submission" date="2013-03" db="EMBL/GenBank/DDBJ databases">
        <title>The Genome Sequence of Anopheles dirus WRAIR2.</title>
        <authorList>
            <consortium name="The Broad Institute Genomics Platform"/>
            <person name="Neafsey D.E."/>
            <person name="Walton C."/>
            <person name="Walker B."/>
            <person name="Young S.K."/>
            <person name="Zeng Q."/>
            <person name="Gargeya S."/>
            <person name="Fitzgerald M."/>
            <person name="Haas B."/>
            <person name="Abouelleil A."/>
            <person name="Allen A.W."/>
            <person name="Alvarado L."/>
            <person name="Arachchi H.M."/>
            <person name="Berlin A.M."/>
            <person name="Chapman S.B."/>
            <person name="Gainer-Dewar J."/>
            <person name="Goldberg J."/>
            <person name="Griggs A."/>
            <person name="Gujja S."/>
            <person name="Hansen M."/>
            <person name="Howarth C."/>
            <person name="Imamovic A."/>
            <person name="Ireland A."/>
            <person name="Larimer J."/>
            <person name="McCowan C."/>
            <person name="Murphy C."/>
            <person name="Pearson M."/>
            <person name="Poon T.W."/>
            <person name="Priest M."/>
            <person name="Roberts A."/>
            <person name="Saif S."/>
            <person name="Shea T."/>
            <person name="Sisk P."/>
            <person name="Sykes S."/>
            <person name="Wortman J."/>
            <person name="Nusbaum C."/>
            <person name="Birren B."/>
        </authorList>
    </citation>
    <scope>NUCLEOTIDE SEQUENCE [LARGE SCALE GENOMIC DNA]</scope>
    <source>
        <strain evidence="2">WRAIR2</strain>
    </source>
</reference>
<evidence type="ECO:0000313" key="2">
    <source>
        <dbReference type="Proteomes" id="UP000075884"/>
    </source>
</evidence>
<evidence type="ECO:0000313" key="1">
    <source>
        <dbReference type="EnsemblMetazoa" id="ADIR014405-PA"/>
    </source>
</evidence>
<name>A0A182NX08_9DIPT</name>
<keyword evidence="2" id="KW-1185">Reference proteome</keyword>